<evidence type="ECO:0000313" key="4">
    <source>
        <dbReference type="EMBL" id="KAK4450715.1"/>
    </source>
</evidence>
<organism evidence="4 5">
    <name type="scientific">Podospora aff. communis PSN243</name>
    <dbReference type="NCBI Taxonomy" id="3040156"/>
    <lineage>
        <taxon>Eukaryota</taxon>
        <taxon>Fungi</taxon>
        <taxon>Dikarya</taxon>
        <taxon>Ascomycota</taxon>
        <taxon>Pezizomycotina</taxon>
        <taxon>Sordariomycetes</taxon>
        <taxon>Sordariomycetidae</taxon>
        <taxon>Sordariales</taxon>
        <taxon>Podosporaceae</taxon>
        <taxon>Podospora</taxon>
    </lineage>
</organism>
<evidence type="ECO:0000313" key="5">
    <source>
        <dbReference type="Proteomes" id="UP001321760"/>
    </source>
</evidence>
<reference evidence="4" key="2">
    <citation type="submission" date="2023-05" db="EMBL/GenBank/DDBJ databases">
        <authorList>
            <consortium name="Lawrence Berkeley National Laboratory"/>
            <person name="Steindorff A."/>
            <person name="Hensen N."/>
            <person name="Bonometti L."/>
            <person name="Westerberg I."/>
            <person name="Brannstrom I.O."/>
            <person name="Guillou S."/>
            <person name="Cros-Aarteil S."/>
            <person name="Calhoun S."/>
            <person name="Haridas S."/>
            <person name="Kuo A."/>
            <person name="Mondo S."/>
            <person name="Pangilinan J."/>
            <person name="Riley R."/>
            <person name="Labutti K."/>
            <person name="Andreopoulos B."/>
            <person name="Lipzen A."/>
            <person name="Chen C."/>
            <person name="Yanf M."/>
            <person name="Daum C."/>
            <person name="Ng V."/>
            <person name="Clum A."/>
            <person name="Ohm R."/>
            <person name="Martin F."/>
            <person name="Silar P."/>
            <person name="Natvig D."/>
            <person name="Lalanne C."/>
            <person name="Gautier V."/>
            <person name="Ament-Velasquez S.L."/>
            <person name="Kruys A."/>
            <person name="Hutchinson M.I."/>
            <person name="Powell A.J."/>
            <person name="Barry K."/>
            <person name="Miller A.N."/>
            <person name="Grigoriev I.V."/>
            <person name="Debuchy R."/>
            <person name="Gladieux P."/>
            <person name="Thoren M.H."/>
            <person name="Johannesson H."/>
        </authorList>
    </citation>
    <scope>NUCLEOTIDE SEQUENCE</scope>
    <source>
        <strain evidence="4">PSN243</strain>
    </source>
</reference>
<gene>
    <name evidence="4" type="ORF">QBC34DRAFT_63799</name>
</gene>
<proteinExistence type="predicted"/>
<feature type="compositionally biased region" description="Basic residues" evidence="1">
    <location>
        <begin position="307"/>
        <end position="338"/>
    </location>
</feature>
<reference evidence="4" key="1">
    <citation type="journal article" date="2023" name="Mol. Phylogenet. Evol.">
        <title>Genome-scale phylogeny and comparative genomics of the fungal order Sordariales.</title>
        <authorList>
            <person name="Hensen N."/>
            <person name="Bonometti L."/>
            <person name="Westerberg I."/>
            <person name="Brannstrom I.O."/>
            <person name="Guillou S."/>
            <person name="Cros-Aarteil S."/>
            <person name="Calhoun S."/>
            <person name="Haridas S."/>
            <person name="Kuo A."/>
            <person name="Mondo S."/>
            <person name="Pangilinan J."/>
            <person name="Riley R."/>
            <person name="LaButti K."/>
            <person name="Andreopoulos B."/>
            <person name="Lipzen A."/>
            <person name="Chen C."/>
            <person name="Yan M."/>
            <person name="Daum C."/>
            <person name="Ng V."/>
            <person name="Clum A."/>
            <person name="Steindorff A."/>
            <person name="Ohm R.A."/>
            <person name="Martin F."/>
            <person name="Silar P."/>
            <person name="Natvig D.O."/>
            <person name="Lalanne C."/>
            <person name="Gautier V."/>
            <person name="Ament-Velasquez S.L."/>
            <person name="Kruys A."/>
            <person name="Hutchinson M.I."/>
            <person name="Powell A.J."/>
            <person name="Barry K."/>
            <person name="Miller A.N."/>
            <person name="Grigoriev I.V."/>
            <person name="Debuchy R."/>
            <person name="Gladieux P."/>
            <person name="Hiltunen Thoren M."/>
            <person name="Johannesson H."/>
        </authorList>
    </citation>
    <scope>NUCLEOTIDE SEQUENCE</scope>
    <source>
        <strain evidence="4">PSN243</strain>
    </source>
</reference>
<feature type="signal peptide" evidence="3">
    <location>
        <begin position="1"/>
        <end position="19"/>
    </location>
</feature>
<feature type="transmembrane region" description="Helical" evidence="2">
    <location>
        <begin position="421"/>
        <end position="440"/>
    </location>
</feature>
<keyword evidence="2" id="KW-1133">Transmembrane helix</keyword>
<feature type="compositionally biased region" description="Basic residues" evidence="1">
    <location>
        <begin position="283"/>
        <end position="299"/>
    </location>
</feature>
<dbReference type="AlphaFoldDB" id="A0AAV9GQR0"/>
<keyword evidence="5" id="KW-1185">Reference proteome</keyword>
<evidence type="ECO:0000256" key="1">
    <source>
        <dbReference type="SAM" id="MobiDB-lite"/>
    </source>
</evidence>
<feature type="compositionally biased region" description="Basic residues" evidence="1">
    <location>
        <begin position="239"/>
        <end position="252"/>
    </location>
</feature>
<dbReference type="Proteomes" id="UP001321760">
    <property type="component" value="Unassembled WGS sequence"/>
</dbReference>
<dbReference type="EMBL" id="MU865931">
    <property type="protein sequence ID" value="KAK4450715.1"/>
    <property type="molecule type" value="Genomic_DNA"/>
</dbReference>
<feature type="compositionally biased region" description="Pro residues" evidence="1">
    <location>
        <begin position="345"/>
        <end position="356"/>
    </location>
</feature>
<comment type="caution">
    <text evidence="4">The sequence shown here is derived from an EMBL/GenBank/DDBJ whole genome shotgun (WGS) entry which is preliminary data.</text>
</comment>
<keyword evidence="3" id="KW-0732">Signal</keyword>
<feature type="chain" id="PRO_5043485523" evidence="3">
    <location>
        <begin position="20"/>
        <end position="564"/>
    </location>
</feature>
<sequence>MRVLSTGALLLAPVVGAASLFPGEVASANIRLDGVLDGSLSLRFDVHESDDACGHANVAVGGKDLPEGSHGELTLGDNIPAMGRWKAVCTGDEQFLMVAIDSVPGQHLEGIEFVVRFRQTTPVAILDVAGPVTFDQIATESLQTMDSKPLDDIPLAIEDIEVDLAQDFVELEMLRDMVADLEAVIDAKERLIVEMSLAEDGGDEVHEEKCQGVLCFLKGLFDRLTGLGHPGRGRWPHKGHCGNHSRGNHSHGNHTFPHPPWWKPHHPHGNHTHGNHTIPHPPWWRHPHGNHTHGNHTHGNHTFPHPPWKKPHHRPPFFCRPHHRPGRPPHRKPPHGRPPHGEPPHQGPPHGGPPHRGPPHKMPSFARPPFGHPYREEDSEQLTLGQSATYSRPLEKPGPTANSHSLPAHGPMDLFHAVHPLVNIGIIVALISALIITLHARCCAGRNHMTWEERREARRAFRAAKRAAMRRRWIAFLDMLRPEEEYGYRAEEGRADKTAMLAGCGGEEVVVDEKSDMLIDEKLVEAKEQEEGVMSMSMSQEIASFQDVAAMVSEMVAAEEKRTE</sequence>
<keyword evidence="2" id="KW-0472">Membrane</keyword>
<protein>
    <submittedName>
        <fullName evidence="4">Uncharacterized protein</fullName>
    </submittedName>
</protein>
<feature type="compositionally biased region" description="Basic residues" evidence="1">
    <location>
        <begin position="263"/>
        <end position="274"/>
    </location>
</feature>
<accession>A0AAV9GQR0</accession>
<evidence type="ECO:0000256" key="3">
    <source>
        <dbReference type="SAM" id="SignalP"/>
    </source>
</evidence>
<name>A0AAV9GQR0_9PEZI</name>
<keyword evidence="2" id="KW-0812">Transmembrane</keyword>
<feature type="region of interest" description="Disordered" evidence="1">
    <location>
        <begin position="239"/>
        <end position="382"/>
    </location>
</feature>
<evidence type="ECO:0000256" key="2">
    <source>
        <dbReference type="SAM" id="Phobius"/>
    </source>
</evidence>